<dbReference type="PROSITE" id="PS50110">
    <property type="entry name" value="RESPONSE_REGULATORY"/>
    <property type="match status" value="1"/>
</dbReference>
<evidence type="ECO:0000256" key="1">
    <source>
        <dbReference type="ARBA" id="ARBA00022574"/>
    </source>
</evidence>
<keyword evidence="8" id="KW-1185">Reference proteome</keyword>
<dbReference type="InterPro" id="IPR019775">
    <property type="entry name" value="WD40_repeat_CS"/>
</dbReference>
<evidence type="ECO:0000256" key="3">
    <source>
        <dbReference type="PROSITE-ProRule" id="PRU00169"/>
    </source>
</evidence>
<dbReference type="OrthoDB" id="273771at2759"/>
<dbReference type="PROSITE" id="PS50082">
    <property type="entry name" value="WD_REPEATS_2"/>
    <property type="match status" value="2"/>
</dbReference>
<proteinExistence type="predicted"/>
<dbReference type="OMA" id="VLMVELC"/>
<dbReference type="SMART" id="SM00448">
    <property type="entry name" value="REC"/>
    <property type="match status" value="1"/>
</dbReference>
<dbReference type="Gene3D" id="3.40.50.2300">
    <property type="match status" value="1"/>
</dbReference>
<dbReference type="InterPro" id="IPR001680">
    <property type="entry name" value="WD40_rpt"/>
</dbReference>
<feature type="compositionally biased region" description="Low complexity" evidence="5">
    <location>
        <begin position="526"/>
        <end position="538"/>
    </location>
</feature>
<dbReference type="RefSeq" id="XP_005849481.1">
    <property type="nucleotide sequence ID" value="XM_005849419.1"/>
</dbReference>
<gene>
    <name evidence="7" type="ORF">CHLNCDRAFT_142774</name>
</gene>
<dbReference type="GO" id="GO:0000160">
    <property type="term" value="P:phosphorelay signal transduction system"/>
    <property type="evidence" value="ECO:0007669"/>
    <property type="project" value="InterPro"/>
</dbReference>
<dbReference type="GO" id="GO:0009640">
    <property type="term" value="P:photomorphogenesis"/>
    <property type="evidence" value="ECO:0007669"/>
    <property type="project" value="InterPro"/>
</dbReference>
<feature type="region of interest" description="Disordered" evidence="5">
    <location>
        <begin position="205"/>
        <end position="238"/>
    </location>
</feature>
<dbReference type="Pfam" id="PF00072">
    <property type="entry name" value="Response_reg"/>
    <property type="match status" value="1"/>
</dbReference>
<feature type="repeat" description="WD" evidence="4">
    <location>
        <begin position="742"/>
        <end position="784"/>
    </location>
</feature>
<dbReference type="FunCoup" id="E1Z8Q4">
    <property type="interactions" value="397"/>
</dbReference>
<dbReference type="AlphaFoldDB" id="E1Z8Q4"/>
<dbReference type="InterPro" id="IPR036322">
    <property type="entry name" value="WD40_repeat_dom_sf"/>
</dbReference>
<dbReference type="STRING" id="554065.E1Z8Q4"/>
<dbReference type="CDD" id="cd00156">
    <property type="entry name" value="REC"/>
    <property type="match status" value="1"/>
</dbReference>
<dbReference type="PROSITE" id="PS00678">
    <property type="entry name" value="WD_REPEATS_1"/>
    <property type="match status" value="1"/>
</dbReference>
<dbReference type="SUPFAM" id="SSF50978">
    <property type="entry name" value="WD40 repeat-like"/>
    <property type="match status" value="1"/>
</dbReference>
<feature type="repeat" description="WD" evidence="4">
    <location>
        <begin position="843"/>
        <end position="860"/>
    </location>
</feature>
<feature type="modified residue" description="4-aspartylphosphate" evidence="3">
    <location>
        <position position="101"/>
    </location>
</feature>
<feature type="compositionally biased region" description="Low complexity" evidence="5">
    <location>
        <begin position="446"/>
        <end position="459"/>
    </location>
</feature>
<dbReference type="InterPro" id="IPR011006">
    <property type="entry name" value="CheY-like_superfamily"/>
</dbReference>
<dbReference type="SUPFAM" id="SSF52172">
    <property type="entry name" value="CheY-like"/>
    <property type="match status" value="1"/>
</dbReference>
<accession>E1Z8Q4</accession>
<evidence type="ECO:0000259" key="6">
    <source>
        <dbReference type="PROSITE" id="PS50110"/>
    </source>
</evidence>
<evidence type="ECO:0000256" key="4">
    <source>
        <dbReference type="PROSITE-ProRule" id="PRU00221"/>
    </source>
</evidence>
<dbReference type="PROSITE" id="PS50294">
    <property type="entry name" value="WD_REPEATS_REGION"/>
    <property type="match status" value="1"/>
</dbReference>
<evidence type="ECO:0000256" key="5">
    <source>
        <dbReference type="SAM" id="MobiDB-lite"/>
    </source>
</evidence>
<dbReference type="Gene3D" id="1.10.510.10">
    <property type="entry name" value="Transferase(Phosphotransferase) domain 1"/>
    <property type="match status" value="1"/>
</dbReference>
<dbReference type="InterPro" id="IPR015943">
    <property type="entry name" value="WD40/YVTN_repeat-like_dom_sf"/>
</dbReference>
<dbReference type="PANTHER" id="PTHR44218:SF6">
    <property type="entry name" value="PROTEIN SUPPRESSOR OF PHYA-105 1"/>
    <property type="match status" value="1"/>
</dbReference>
<keyword evidence="1 4" id="KW-0853">WD repeat</keyword>
<feature type="region of interest" description="Disordered" evidence="5">
    <location>
        <begin position="446"/>
        <end position="466"/>
    </location>
</feature>
<feature type="domain" description="Response regulatory" evidence="6">
    <location>
        <begin position="49"/>
        <end position="168"/>
    </location>
</feature>
<dbReference type="PANTHER" id="PTHR44218">
    <property type="entry name" value="PROTEIN SPA1-RELATED 2"/>
    <property type="match status" value="1"/>
</dbReference>
<dbReference type="Gene3D" id="2.130.10.10">
    <property type="entry name" value="YVTN repeat-like/Quinoprotein amine dehydrogenase"/>
    <property type="match status" value="1"/>
</dbReference>
<dbReference type="SMART" id="SM00320">
    <property type="entry name" value="WD40"/>
    <property type="match status" value="7"/>
</dbReference>
<dbReference type="KEGG" id="cvr:CHLNCDRAFT_142774"/>
<dbReference type="InterPro" id="IPR001789">
    <property type="entry name" value="Sig_transdc_resp-reg_receiver"/>
</dbReference>
<protein>
    <recommendedName>
        <fullName evidence="6">Response regulatory domain-containing protein</fullName>
    </recommendedName>
</protein>
<dbReference type="GeneID" id="17357223"/>
<organism evidence="8">
    <name type="scientific">Chlorella variabilis</name>
    <name type="common">Green alga</name>
    <dbReference type="NCBI Taxonomy" id="554065"/>
    <lineage>
        <taxon>Eukaryota</taxon>
        <taxon>Viridiplantae</taxon>
        <taxon>Chlorophyta</taxon>
        <taxon>core chlorophytes</taxon>
        <taxon>Trebouxiophyceae</taxon>
        <taxon>Chlorellales</taxon>
        <taxon>Chlorellaceae</taxon>
        <taxon>Chlorella clade</taxon>
        <taxon>Chlorella</taxon>
    </lineage>
</organism>
<evidence type="ECO:0000256" key="2">
    <source>
        <dbReference type="ARBA" id="ARBA00022737"/>
    </source>
</evidence>
<reference evidence="7 8" key="1">
    <citation type="journal article" date="2010" name="Plant Cell">
        <title>The Chlorella variabilis NC64A genome reveals adaptation to photosymbiosis, coevolution with viruses, and cryptic sex.</title>
        <authorList>
            <person name="Blanc G."/>
            <person name="Duncan G."/>
            <person name="Agarkova I."/>
            <person name="Borodovsky M."/>
            <person name="Gurnon J."/>
            <person name="Kuo A."/>
            <person name="Lindquist E."/>
            <person name="Lucas S."/>
            <person name="Pangilinan J."/>
            <person name="Polle J."/>
            <person name="Salamov A."/>
            <person name="Terry A."/>
            <person name="Yamada T."/>
            <person name="Dunigan D.D."/>
            <person name="Grigoriev I.V."/>
            <person name="Claverie J.M."/>
            <person name="Van Etten J.L."/>
        </authorList>
    </citation>
    <scope>NUCLEOTIDE SEQUENCE [LARGE SCALE GENOMIC DNA]</scope>
    <source>
        <strain evidence="7 8">NC64A</strain>
    </source>
</reference>
<dbReference type="InterPro" id="IPR044630">
    <property type="entry name" value="SPA1/2/3/4"/>
</dbReference>
<name>E1Z8Q4_CHLVA</name>
<dbReference type="EMBL" id="GL433839">
    <property type="protein sequence ID" value="EFN57379.1"/>
    <property type="molecule type" value="Genomic_DNA"/>
</dbReference>
<feature type="region of interest" description="Disordered" evidence="5">
    <location>
        <begin position="519"/>
        <end position="582"/>
    </location>
</feature>
<dbReference type="SUPFAM" id="SSF56112">
    <property type="entry name" value="Protein kinase-like (PK-like)"/>
    <property type="match status" value="1"/>
</dbReference>
<dbReference type="Proteomes" id="UP000008141">
    <property type="component" value="Unassembled WGS sequence"/>
</dbReference>
<sequence length="998" mass="105081">MCGAASGGTLAVATALAGGEAADCEVHGPNRPLLKRRPSSQQGQPSSCHVLLVDDERLTRTVLSSLLLKCGYRVTSASDGLEALRLLRGSAPDTFQLVLTDVCMPELNGIQLLSCVKQDANLRAVPVVMMSSVDQEETVAECVQQGAEEYLVKPVTKKEVQHIWQHVWRKRCAAAQVPQLPLEAAAAAAAAAGAAALWQQQQAAAAAAPPAEAPAQPQAPHAPQDVQQPASAGGQVQADSVDALVRSAPQAAGAGGLHMRQSVFSAAVSLVQGAHLQRRPLLCLRPSHLLFSQLHGLSVAVPSPQQQGGSGDAAAAAEVDSLYVSPDEAAGHPTCQSDMFSLGLLFVDLFFPCASQEQRCAQLRAARAAVLPPVLRGTHGAGSAQAVQDLVLGLLQADPARRPTVHAVLRAGILQDAFRLVQQLPHWRLLGCMAATTAAQQQQQASAAAAAPHQQPAPAGSCLGKSGAAAAPATAALVGPLDHDAVRHFLLLLRKSKQQEVAQAQGQLAALDADIGDVRRRRSQDAQQPAAAAEEQPPTAKRARLEARAGGDGAAEPAAGEAAAAAAAAAPEAEPPAEQQQRVAAVMPQLEDLFFRRRQQQQRRQAQAPAACGGEAGGGLHLDAFARDLNELAAHSKLSLKATLRSGDLASPVEMACCAAFDRDDEFFATVGVSRRVKIFDFAACLEGQDSVMHYPALQITTRSKLSSVSWNSYVKSQLITSDYGGLIQLWDAATAGEAAQYDEHARRVWSVDFSTTDPMRFLSGSDDGSVRLWSVHEQASVARIAAPANVCSVQFSPADSHTIAFGCANYRVYLYDLRRTAHPLAVVCGPQRAVSYVKFLGGSHLVSASTDSTLRLWDLADVMAGADSATTSGASSAGSSGTRCRPACTYTGHRNQRNFVGLSVSPDGHILCGSEDNSGAWRSGAAVHAGSRRRAAHAQAVYSYYRSLPFSTAQYRFSPGEPAEGHQPFVSAVCWANRSRHCLAANSQGLLQILKLE</sequence>
<dbReference type="InParanoid" id="E1Z8Q4"/>
<evidence type="ECO:0000313" key="8">
    <source>
        <dbReference type="Proteomes" id="UP000008141"/>
    </source>
</evidence>
<evidence type="ECO:0000313" key="7">
    <source>
        <dbReference type="EMBL" id="EFN57379.1"/>
    </source>
</evidence>
<keyword evidence="3" id="KW-0597">Phosphoprotein</keyword>
<dbReference type="Pfam" id="PF00400">
    <property type="entry name" value="WD40"/>
    <property type="match status" value="3"/>
</dbReference>
<dbReference type="InterPro" id="IPR011009">
    <property type="entry name" value="Kinase-like_dom_sf"/>
</dbReference>
<feature type="compositionally biased region" description="Low complexity" evidence="5">
    <location>
        <begin position="205"/>
        <end position="230"/>
    </location>
</feature>
<dbReference type="eggNOG" id="KOG1601">
    <property type="taxonomic scope" value="Eukaryota"/>
</dbReference>
<feature type="compositionally biased region" description="Low complexity" evidence="5">
    <location>
        <begin position="554"/>
        <end position="582"/>
    </location>
</feature>
<keyword evidence="2" id="KW-0677">Repeat</keyword>